<dbReference type="SMART" id="SM00409">
    <property type="entry name" value="IG"/>
    <property type="match status" value="2"/>
</dbReference>
<dbReference type="Proteomes" id="UP000324632">
    <property type="component" value="Chromosome 14"/>
</dbReference>
<dbReference type="PANTHER" id="PTHR21063:SF4">
    <property type="entry name" value="CD48 ANTIGEN-RELATED"/>
    <property type="match status" value="1"/>
</dbReference>
<evidence type="ECO:0000259" key="2">
    <source>
        <dbReference type="PROSITE" id="PS50835"/>
    </source>
</evidence>
<dbReference type="InterPro" id="IPR013783">
    <property type="entry name" value="Ig-like_fold"/>
</dbReference>
<organism evidence="3 4">
    <name type="scientific">Triplophysa tibetana</name>
    <dbReference type="NCBI Taxonomy" id="1572043"/>
    <lineage>
        <taxon>Eukaryota</taxon>
        <taxon>Metazoa</taxon>
        <taxon>Chordata</taxon>
        <taxon>Craniata</taxon>
        <taxon>Vertebrata</taxon>
        <taxon>Euteleostomi</taxon>
        <taxon>Actinopterygii</taxon>
        <taxon>Neopterygii</taxon>
        <taxon>Teleostei</taxon>
        <taxon>Ostariophysi</taxon>
        <taxon>Cypriniformes</taxon>
        <taxon>Nemacheilidae</taxon>
        <taxon>Triplophysa</taxon>
    </lineage>
</organism>
<keyword evidence="1" id="KW-0472">Membrane</keyword>
<feature type="domain" description="Ig-like" evidence="2">
    <location>
        <begin position="260"/>
        <end position="345"/>
    </location>
</feature>
<proteinExistence type="predicted"/>
<accession>A0A5A9NSJ5</accession>
<dbReference type="InterPro" id="IPR007110">
    <property type="entry name" value="Ig-like_dom"/>
</dbReference>
<evidence type="ECO:0000313" key="3">
    <source>
        <dbReference type="EMBL" id="KAA0711961.1"/>
    </source>
</evidence>
<protein>
    <recommendedName>
        <fullName evidence="2">Ig-like domain-containing protein</fullName>
    </recommendedName>
</protein>
<dbReference type="CDD" id="cd00096">
    <property type="entry name" value="Ig"/>
    <property type="match status" value="1"/>
</dbReference>
<dbReference type="InterPro" id="IPR036179">
    <property type="entry name" value="Ig-like_dom_sf"/>
</dbReference>
<reference evidence="3 4" key="1">
    <citation type="journal article" date="2019" name="Mol. Ecol. Resour.">
        <title>Chromosome-level genome assembly of Triplophysa tibetana, a fish adapted to the harsh high-altitude environment of the Tibetan Plateau.</title>
        <authorList>
            <person name="Yang X."/>
            <person name="Liu H."/>
            <person name="Ma Z."/>
            <person name="Zou Y."/>
            <person name="Zou M."/>
            <person name="Mao Y."/>
            <person name="Li X."/>
            <person name="Wang H."/>
            <person name="Chen T."/>
            <person name="Wang W."/>
            <person name="Yang R."/>
        </authorList>
    </citation>
    <scope>NUCLEOTIDE SEQUENCE [LARGE SCALE GENOMIC DNA]</scope>
    <source>
        <strain evidence="3">TTIB1903HZAU</strain>
        <tissue evidence="3">Muscle</tissue>
    </source>
</reference>
<evidence type="ECO:0000256" key="1">
    <source>
        <dbReference type="SAM" id="Phobius"/>
    </source>
</evidence>
<sequence length="406" mass="45876">MWRASILQRSFQAERCIQLVGRLELLSLSQMPCTRKLQVLQHLDNMDFFIALFYFISFCMNGVNDRKNMKMVASNTRDVIVLHADDAETKRDHVLWMVGAQNLHSPEGYEWIISKLDSYSGLKNITYHTRHHTVWSFSDTGCGEEPQMFNIQSRSSCDPSGKGDEKILVMEGEAVTLHSDFDELKENEIITWWYESPNGLIAQVTKQNLTIVDKTREPRLDFNHGSLTIKNISTTDSGDYQCTDMEKNRCFRIMVYKSLPVPVITEDSSQKSSSSSKCVLLCSVMNVTHVSLSWYKGNSLLSNISVSDLNIRLSLPLEVEYQDTNTYRCVVSNPITNRTQHLNITQHCLPYLGLGPTVDKNSHYGLIAATVAVAAAVGVAVFVCKTLSAVYPSGTKCDLTRMRFQI</sequence>
<evidence type="ECO:0000313" key="4">
    <source>
        <dbReference type="Proteomes" id="UP000324632"/>
    </source>
</evidence>
<dbReference type="Gene3D" id="2.60.40.10">
    <property type="entry name" value="Immunoglobulins"/>
    <property type="match status" value="2"/>
</dbReference>
<dbReference type="PANTHER" id="PTHR21063">
    <property type="entry name" value="LFA-3"/>
    <property type="match status" value="1"/>
</dbReference>
<dbReference type="SUPFAM" id="SSF48726">
    <property type="entry name" value="Immunoglobulin"/>
    <property type="match status" value="2"/>
</dbReference>
<feature type="transmembrane region" description="Helical" evidence="1">
    <location>
        <begin position="364"/>
        <end position="384"/>
    </location>
</feature>
<dbReference type="AlphaFoldDB" id="A0A5A9NSJ5"/>
<dbReference type="PROSITE" id="PS50835">
    <property type="entry name" value="IG_LIKE"/>
    <property type="match status" value="2"/>
</dbReference>
<keyword evidence="4" id="KW-1185">Reference proteome</keyword>
<keyword evidence="1" id="KW-0812">Transmembrane</keyword>
<keyword evidence="1" id="KW-1133">Transmembrane helix</keyword>
<gene>
    <name evidence="3" type="ORF">E1301_Tti023219</name>
</gene>
<dbReference type="InterPro" id="IPR003599">
    <property type="entry name" value="Ig_sub"/>
</dbReference>
<dbReference type="EMBL" id="SOYY01000014">
    <property type="protein sequence ID" value="KAA0711961.1"/>
    <property type="molecule type" value="Genomic_DNA"/>
</dbReference>
<name>A0A5A9NSJ5_9TELE</name>
<comment type="caution">
    <text evidence="3">The sequence shown here is derived from an EMBL/GenBank/DDBJ whole genome shotgun (WGS) entry which is preliminary data.</text>
</comment>
<feature type="domain" description="Ig-like" evidence="2">
    <location>
        <begin position="146"/>
        <end position="243"/>
    </location>
</feature>